<evidence type="ECO:0000313" key="1">
    <source>
        <dbReference type="EMBL" id="APM00255.1"/>
    </source>
</evidence>
<keyword evidence="2" id="KW-1185">Reference proteome</keyword>
<evidence type="ECO:0000313" key="2">
    <source>
        <dbReference type="Proteomes" id="UP000222283"/>
    </source>
</evidence>
<sequence>MLTLNSTSINLKSLHITASLELASEDASGQSSSTDQAETGTKAKKLIVSGLLPFTNADHLAELFTLAEATESGARSIYRISNHTASALGVKQVRFSSKIEAVEQETTRQWAVSFTLSEYRSVPQKVEERTPDATANVQGGDTGVQYANISQHLNENFAELRTA</sequence>
<organism evidence="1 2">
    <name type="scientific">Pseudoalteromonas phage C5a</name>
    <dbReference type="NCBI Taxonomy" id="1916107"/>
    <lineage>
        <taxon>Viruses</taxon>
        <taxon>Duplodnaviria</taxon>
        <taxon>Heunggongvirae</taxon>
        <taxon>Uroviricota</taxon>
        <taxon>Caudoviricetes</taxon>
        <taxon>Peduoviridae</taxon>
        <taxon>Catalunyavirus</taxon>
        <taxon>Catalunyavirus C5a</taxon>
    </lineage>
</organism>
<dbReference type="Pfam" id="PF25759">
    <property type="entry name" value="HP1_ORF34"/>
    <property type="match status" value="1"/>
</dbReference>
<reference evidence="1 2" key="1">
    <citation type="submission" date="2016-10" db="EMBL/GenBank/DDBJ databases">
        <title>An insight into ecological interactions, comparative genomics and biogeography of Pseudoalteromonas phages.</title>
        <authorList>
            <person name="Lara E."/>
            <person name="Vaque D."/>
            <person name="Sa E.L."/>
            <person name="Salazar G."/>
            <person name="Sanchez P."/>
            <person name="Duhaime M.B."/>
            <person name="Ignacio-Espinoza J."/>
            <person name="Santos F."/>
            <person name="Roux S."/>
            <person name="Anton J."/>
            <person name="Sullivan M.B."/>
            <person name="Acinas S.G."/>
        </authorList>
    </citation>
    <scope>NUCLEOTIDE SEQUENCE [LARGE SCALE GENOMIC DNA]</scope>
    <source>
        <strain evidence="1 2">C5a</strain>
    </source>
</reference>
<accession>A0A1L5C2B6</accession>
<dbReference type="Proteomes" id="UP000222283">
    <property type="component" value="Segment"/>
</dbReference>
<dbReference type="EMBL" id="KY045851">
    <property type="protein sequence ID" value="APM00255.1"/>
    <property type="molecule type" value="Genomic_DNA"/>
</dbReference>
<dbReference type="InterPro" id="IPR057869">
    <property type="entry name" value="HP1_YO34"/>
</dbReference>
<gene>
    <name evidence="1" type="ORF">C5a_45</name>
</gene>
<name>A0A1L5C2B6_9CAUD</name>
<protein>
    <recommendedName>
        <fullName evidence="3">Adenine glycosylase</fullName>
    </recommendedName>
</protein>
<proteinExistence type="predicted"/>
<evidence type="ECO:0008006" key="3">
    <source>
        <dbReference type="Google" id="ProtNLM"/>
    </source>
</evidence>